<accession>A0A0E9UBW7</accession>
<evidence type="ECO:0000313" key="1">
    <source>
        <dbReference type="EMBL" id="JAH62458.1"/>
    </source>
</evidence>
<dbReference type="AlphaFoldDB" id="A0A0E9UBW7"/>
<organism evidence="1">
    <name type="scientific">Anguilla anguilla</name>
    <name type="common">European freshwater eel</name>
    <name type="synonym">Muraena anguilla</name>
    <dbReference type="NCBI Taxonomy" id="7936"/>
    <lineage>
        <taxon>Eukaryota</taxon>
        <taxon>Metazoa</taxon>
        <taxon>Chordata</taxon>
        <taxon>Craniata</taxon>
        <taxon>Vertebrata</taxon>
        <taxon>Euteleostomi</taxon>
        <taxon>Actinopterygii</taxon>
        <taxon>Neopterygii</taxon>
        <taxon>Teleostei</taxon>
        <taxon>Anguilliformes</taxon>
        <taxon>Anguillidae</taxon>
        <taxon>Anguilla</taxon>
    </lineage>
</organism>
<proteinExistence type="predicted"/>
<dbReference type="EMBL" id="GBXM01046119">
    <property type="protein sequence ID" value="JAH62458.1"/>
    <property type="molecule type" value="Transcribed_RNA"/>
</dbReference>
<reference evidence="1" key="1">
    <citation type="submission" date="2014-11" db="EMBL/GenBank/DDBJ databases">
        <authorList>
            <person name="Amaro Gonzalez C."/>
        </authorList>
    </citation>
    <scope>NUCLEOTIDE SEQUENCE</scope>
</reference>
<sequence>MLPTLCAVVWACSCMTALVFP</sequence>
<reference evidence="1" key="2">
    <citation type="journal article" date="2015" name="Fish Shellfish Immunol.">
        <title>Early steps in the European eel (Anguilla anguilla)-Vibrio vulnificus interaction in the gills: Role of the RtxA13 toxin.</title>
        <authorList>
            <person name="Callol A."/>
            <person name="Pajuelo D."/>
            <person name="Ebbesson L."/>
            <person name="Teles M."/>
            <person name="MacKenzie S."/>
            <person name="Amaro C."/>
        </authorList>
    </citation>
    <scope>NUCLEOTIDE SEQUENCE</scope>
</reference>
<name>A0A0E9UBW7_ANGAN</name>
<protein>
    <submittedName>
        <fullName evidence="1">Uncharacterized protein</fullName>
    </submittedName>
</protein>